<dbReference type="PANTHER" id="PTHR43451">
    <property type="entry name" value="ACETYLTRANSFERASE (GNAT) FAMILY PROTEIN"/>
    <property type="match status" value="1"/>
</dbReference>
<organism evidence="2 3">
    <name type="scientific">Waltera acetigignens</name>
    <dbReference type="NCBI Taxonomy" id="2981769"/>
    <lineage>
        <taxon>Bacteria</taxon>
        <taxon>Bacillati</taxon>
        <taxon>Bacillota</taxon>
        <taxon>Clostridia</taxon>
        <taxon>Lachnospirales</taxon>
        <taxon>Lachnospiraceae</taxon>
        <taxon>Waltera</taxon>
    </lineage>
</organism>
<protein>
    <submittedName>
        <fullName evidence="2">GNAT family N-acetyltransferase</fullName>
    </submittedName>
</protein>
<comment type="caution">
    <text evidence="2">The sequence shown here is derived from an EMBL/GenBank/DDBJ whole genome shotgun (WGS) entry which is preliminary data.</text>
</comment>
<feature type="domain" description="N-acetyltransferase" evidence="1">
    <location>
        <begin position="9"/>
        <end position="160"/>
    </location>
</feature>
<name>A0AAE3A437_9FIRM</name>
<dbReference type="RefSeq" id="WP_227061899.1">
    <property type="nucleotide sequence ID" value="NZ_JAJEPV010000033.1"/>
</dbReference>
<dbReference type="PROSITE" id="PS51186">
    <property type="entry name" value="GNAT"/>
    <property type="match status" value="1"/>
</dbReference>
<proteinExistence type="predicted"/>
<accession>A0AAE3A437</accession>
<dbReference type="Gene3D" id="3.40.630.30">
    <property type="match status" value="1"/>
</dbReference>
<dbReference type="Pfam" id="PF13673">
    <property type="entry name" value="Acetyltransf_10"/>
    <property type="match status" value="1"/>
</dbReference>
<gene>
    <name evidence="2" type="ORF">LKD75_12790</name>
</gene>
<evidence type="ECO:0000313" key="3">
    <source>
        <dbReference type="Proteomes" id="UP001197795"/>
    </source>
</evidence>
<dbReference type="InterPro" id="IPR000182">
    <property type="entry name" value="GNAT_dom"/>
</dbReference>
<evidence type="ECO:0000259" key="1">
    <source>
        <dbReference type="PROSITE" id="PS51186"/>
    </source>
</evidence>
<dbReference type="InterPro" id="IPR016181">
    <property type="entry name" value="Acyl_CoA_acyltransferase"/>
</dbReference>
<reference evidence="2 3" key="1">
    <citation type="submission" date="2021-10" db="EMBL/GenBank/DDBJ databases">
        <title>Anaerobic single-cell dispensing facilitates the cultivation of human gut bacteria.</title>
        <authorList>
            <person name="Afrizal A."/>
        </authorList>
    </citation>
    <scope>NUCLEOTIDE SEQUENCE [LARGE SCALE GENOMIC DNA]</scope>
    <source>
        <strain evidence="2 3">CLA-AA-H273</strain>
    </source>
</reference>
<keyword evidence="3" id="KW-1185">Reference proteome</keyword>
<dbReference type="CDD" id="cd04301">
    <property type="entry name" value="NAT_SF"/>
    <property type="match status" value="1"/>
</dbReference>
<dbReference type="GO" id="GO:0016747">
    <property type="term" value="F:acyltransferase activity, transferring groups other than amino-acyl groups"/>
    <property type="evidence" value="ECO:0007669"/>
    <property type="project" value="InterPro"/>
</dbReference>
<dbReference type="PANTHER" id="PTHR43451:SF1">
    <property type="entry name" value="ACETYLTRANSFERASE"/>
    <property type="match status" value="1"/>
</dbReference>
<dbReference type="EMBL" id="JAJEPV010000033">
    <property type="protein sequence ID" value="MCC2120455.1"/>
    <property type="molecule type" value="Genomic_DNA"/>
</dbReference>
<dbReference type="Proteomes" id="UP001197795">
    <property type="component" value="Unassembled WGS sequence"/>
</dbReference>
<dbReference type="AlphaFoldDB" id="A0AAE3A437"/>
<evidence type="ECO:0000313" key="2">
    <source>
        <dbReference type="EMBL" id="MCC2120455.1"/>
    </source>
</evidence>
<dbReference type="SUPFAM" id="SSF55729">
    <property type="entry name" value="Acyl-CoA N-acyltransferases (Nat)"/>
    <property type="match status" value="1"/>
</dbReference>
<sequence length="160" mass="19060">MSDTAAGTYEIRWAEDKDWIPAMHMIWKTFLKFEAVDYTEEGIRNFYDFITDEHLYKSFQQGRYQMMVALDGERVIGAASVRNYNHLSLLFVDEEYHHRGIGRDLMRRMCEYLKKEEGERYMSLKAAPYAVEFYRKLGFHAVHEEEAFSGIRVTPMEKFL</sequence>
<dbReference type="InterPro" id="IPR052564">
    <property type="entry name" value="N-acetyltrans/Recomb-assoc"/>
</dbReference>